<keyword evidence="11" id="KW-1185">Reference proteome</keyword>
<evidence type="ECO:0000256" key="6">
    <source>
        <dbReference type="ARBA" id="ARBA00022840"/>
    </source>
</evidence>
<dbReference type="Pfam" id="PF00005">
    <property type="entry name" value="ABC_tran"/>
    <property type="match status" value="1"/>
</dbReference>
<dbReference type="InterPro" id="IPR003593">
    <property type="entry name" value="AAA+_ATPase"/>
</dbReference>
<evidence type="ECO:0000256" key="7">
    <source>
        <dbReference type="ARBA" id="ARBA00022967"/>
    </source>
</evidence>
<dbReference type="PROSITE" id="PS50893">
    <property type="entry name" value="ABC_TRANSPORTER_2"/>
    <property type="match status" value="1"/>
</dbReference>
<evidence type="ECO:0000259" key="9">
    <source>
        <dbReference type="PROSITE" id="PS50893"/>
    </source>
</evidence>
<dbReference type="Proteomes" id="UP000596977">
    <property type="component" value="Unassembled WGS sequence"/>
</dbReference>
<protein>
    <submittedName>
        <fullName evidence="10">Sugar ABC transporter ATP-binding protein</fullName>
    </submittedName>
</protein>
<dbReference type="AlphaFoldDB" id="A0A916R6Q2"/>
<dbReference type="InterPro" id="IPR008995">
    <property type="entry name" value="Mo/tungstate-bd_C_term_dom"/>
</dbReference>
<name>A0A916R6Q2_9HYPH</name>
<dbReference type="InterPro" id="IPR047641">
    <property type="entry name" value="ABC_transpr_MalK/UgpC-like"/>
</dbReference>
<evidence type="ECO:0000256" key="8">
    <source>
        <dbReference type="ARBA" id="ARBA00023136"/>
    </source>
</evidence>
<comment type="subcellular location">
    <subcellularLocation>
        <location evidence="1">Cell inner membrane</location>
        <topology evidence="1">Peripheral membrane protein</topology>
    </subcellularLocation>
</comment>
<dbReference type="GO" id="GO:0016887">
    <property type="term" value="F:ATP hydrolysis activity"/>
    <property type="evidence" value="ECO:0007669"/>
    <property type="project" value="InterPro"/>
</dbReference>
<dbReference type="GO" id="GO:0055052">
    <property type="term" value="C:ATP-binding cassette (ABC) transporter complex, substrate-binding subunit-containing"/>
    <property type="evidence" value="ECO:0007669"/>
    <property type="project" value="TreeGrafter"/>
</dbReference>
<proteinExistence type="inferred from homology"/>
<dbReference type="OrthoDB" id="9767663at2"/>
<dbReference type="GO" id="GO:0005524">
    <property type="term" value="F:ATP binding"/>
    <property type="evidence" value="ECO:0007669"/>
    <property type="project" value="UniProtKB-KW"/>
</dbReference>
<dbReference type="Gene3D" id="3.40.50.300">
    <property type="entry name" value="P-loop containing nucleotide triphosphate hydrolases"/>
    <property type="match status" value="1"/>
</dbReference>
<dbReference type="FunFam" id="3.40.50.300:FF:000042">
    <property type="entry name" value="Maltose/maltodextrin ABC transporter, ATP-binding protein"/>
    <property type="match status" value="1"/>
</dbReference>
<keyword evidence="8" id="KW-0472">Membrane</keyword>
<keyword evidence="7" id="KW-1278">Translocase</keyword>
<keyword evidence="4" id="KW-1003">Cell membrane</keyword>
<evidence type="ECO:0000256" key="1">
    <source>
        <dbReference type="ARBA" id="ARBA00004417"/>
    </source>
</evidence>
<accession>A0A916R6Q2</accession>
<dbReference type="PANTHER" id="PTHR43875:SF15">
    <property type="entry name" value="TREHALOSE IMPORT ATP-BINDING PROTEIN SUGC"/>
    <property type="match status" value="1"/>
</dbReference>
<dbReference type="InterPro" id="IPR003439">
    <property type="entry name" value="ABC_transporter-like_ATP-bd"/>
</dbReference>
<dbReference type="EMBL" id="BMKB01000001">
    <property type="protein sequence ID" value="GGA38430.1"/>
    <property type="molecule type" value="Genomic_DNA"/>
</dbReference>
<dbReference type="SUPFAM" id="SSF50331">
    <property type="entry name" value="MOP-like"/>
    <property type="match status" value="1"/>
</dbReference>
<comment type="caution">
    <text evidence="10">The sequence shown here is derived from an EMBL/GenBank/DDBJ whole genome shotgun (WGS) entry which is preliminary data.</text>
</comment>
<comment type="similarity">
    <text evidence="2">Belongs to the ABC transporter superfamily.</text>
</comment>
<evidence type="ECO:0000256" key="4">
    <source>
        <dbReference type="ARBA" id="ARBA00022475"/>
    </source>
</evidence>
<evidence type="ECO:0000313" key="11">
    <source>
        <dbReference type="Proteomes" id="UP000596977"/>
    </source>
</evidence>
<evidence type="ECO:0000313" key="10">
    <source>
        <dbReference type="EMBL" id="GGA38430.1"/>
    </source>
</evidence>
<dbReference type="Pfam" id="PF08402">
    <property type="entry name" value="TOBE_2"/>
    <property type="match status" value="1"/>
</dbReference>
<gene>
    <name evidence="10" type="ORF">GCM10011499_04790</name>
</gene>
<keyword evidence="6 10" id="KW-0067">ATP-binding</keyword>
<dbReference type="InterPro" id="IPR013611">
    <property type="entry name" value="Transp-assoc_OB_typ2"/>
</dbReference>
<dbReference type="SMART" id="SM00382">
    <property type="entry name" value="AAA"/>
    <property type="match status" value="1"/>
</dbReference>
<feature type="domain" description="ABC transporter" evidence="9">
    <location>
        <begin position="18"/>
        <end position="248"/>
    </location>
</feature>
<sequence>MNAISNFEHKPAQSAVALELDGLGKSFAETKALDGVSLSIPAGRFTVLLGPSGCGKSTLLRLIAGLEMPTAGTIRLGAADITHTAPAARNLSMVFQSYALFPHLSVAENVVFGLSVRKVARKQRNERLMRVATMMGLEALLDRRPGQLSGGQQQRVALARAVISEKPVCLMDEPLSNLDAKLRAEMRVEIRALQKRLGLTMVYVTHDQVEAMTMADQIVVMNGGRIEQVAAPDELYMRPATSFCARFIGTPPMNLLPADLIAQWAHLPGGSLVGVRCEDIEIAKEGHPAQIENVEYFGADRLVSARIGEALVTLRQPAREAVPSGAVKLSWPNAAIHLFGPDGQRMTAPAHTKPIKETV</sequence>
<dbReference type="PANTHER" id="PTHR43875">
    <property type="entry name" value="MALTODEXTRIN IMPORT ATP-BINDING PROTEIN MSMX"/>
    <property type="match status" value="1"/>
</dbReference>
<dbReference type="RefSeq" id="WP_127073481.1">
    <property type="nucleotide sequence ID" value="NZ_BMKB01000001.1"/>
</dbReference>
<dbReference type="Gene3D" id="2.40.50.100">
    <property type="match status" value="1"/>
</dbReference>
<evidence type="ECO:0000256" key="5">
    <source>
        <dbReference type="ARBA" id="ARBA00022741"/>
    </source>
</evidence>
<keyword evidence="3" id="KW-0813">Transport</keyword>
<dbReference type="InterPro" id="IPR017871">
    <property type="entry name" value="ABC_transporter-like_CS"/>
</dbReference>
<dbReference type="PROSITE" id="PS00211">
    <property type="entry name" value="ABC_TRANSPORTER_1"/>
    <property type="match status" value="1"/>
</dbReference>
<organism evidence="10 11">
    <name type="scientific">Pelagibacterium lentulum</name>
    <dbReference type="NCBI Taxonomy" id="2029865"/>
    <lineage>
        <taxon>Bacteria</taxon>
        <taxon>Pseudomonadati</taxon>
        <taxon>Pseudomonadota</taxon>
        <taxon>Alphaproteobacteria</taxon>
        <taxon>Hyphomicrobiales</taxon>
        <taxon>Devosiaceae</taxon>
        <taxon>Pelagibacterium</taxon>
    </lineage>
</organism>
<evidence type="ECO:0000256" key="2">
    <source>
        <dbReference type="ARBA" id="ARBA00005417"/>
    </source>
</evidence>
<reference evidence="10 11" key="1">
    <citation type="journal article" date="2014" name="Int. J. Syst. Evol. Microbiol.">
        <title>Complete genome sequence of Corynebacterium casei LMG S-19264T (=DSM 44701T), isolated from a smear-ripened cheese.</title>
        <authorList>
            <consortium name="US DOE Joint Genome Institute (JGI-PGF)"/>
            <person name="Walter F."/>
            <person name="Albersmeier A."/>
            <person name="Kalinowski J."/>
            <person name="Ruckert C."/>
        </authorList>
    </citation>
    <scope>NUCLEOTIDE SEQUENCE [LARGE SCALE GENOMIC DNA]</scope>
    <source>
        <strain evidence="10 11">CGMCC 1.15896</strain>
    </source>
</reference>
<dbReference type="SUPFAM" id="SSF52540">
    <property type="entry name" value="P-loop containing nucleoside triphosphate hydrolases"/>
    <property type="match status" value="1"/>
</dbReference>
<keyword evidence="5" id="KW-0547">Nucleotide-binding</keyword>
<dbReference type="GO" id="GO:0140359">
    <property type="term" value="F:ABC-type transporter activity"/>
    <property type="evidence" value="ECO:0007669"/>
    <property type="project" value="UniProtKB-ARBA"/>
</dbReference>
<evidence type="ECO:0000256" key="3">
    <source>
        <dbReference type="ARBA" id="ARBA00022448"/>
    </source>
</evidence>
<dbReference type="InterPro" id="IPR027417">
    <property type="entry name" value="P-loop_NTPase"/>
</dbReference>